<proteinExistence type="predicted"/>
<keyword evidence="2" id="KW-1185">Reference proteome</keyword>
<organism evidence="1 2">
    <name type="scientific">Nesidiocoris tenuis</name>
    <dbReference type="NCBI Taxonomy" id="355587"/>
    <lineage>
        <taxon>Eukaryota</taxon>
        <taxon>Metazoa</taxon>
        <taxon>Ecdysozoa</taxon>
        <taxon>Arthropoda</taxon>
        <taxon>Hexapoda</taxon>
        <taxon>Insecta</taxon>
        <taxon>Pterygota</taxon>
        <taxon>Neoptera</taxon>
        <taxon>Paraneoptera</taxon>
        <taxon>Hemiptera</taxon>
        <taxon>Heteroptera</taxon>
        <taxon>Panheteroptera</taxon>
        <taxon>Cimicomorpha</taxon>
        <taxon>Miridae</taxon>
        <taxon>Dicyphina</taxon>
        <taxon>Nesidiocoris</taxon>
    </lineage>
</organism>
<feature type="non-terminal residue" evidence="1">
    <location>
        <position position="62"/>
    </location>
</feature>
<dbReference type="EMBL" id="CADCXU010001038">
    <property type="protein sequence ID" value="CAA9993684.1"/>
    <property type="molecule type" value="Genomic_DNA"/>
</dbReference>
<reference evidence="1 2" key="1">
    <citation type="submission" date="2020-02" db="EMBL/GenBank/DDBJ databases">
        <authorList>
            <person name="Ferguson B K."/>
        </authorList>
    </citation>
    <scope>NUCLEOTIDE SEQUENCE [LARGE SCALE GENOMIC DNA]</scope>
</reference>
<name>A0A6H5FVI6_9HEMI</name>
<dbReference type="Proteomes" id="UP000479000">
    <property type="component" value="Unassembled WGS sequence"/>
</dbReference>
<evidence type="ECO:0000313" key="2">
    <source>
        <dbReference type="Proteomes" id="UP000479000"/>
    </source>
</evidence>
<evidence type="ECO:0000313" key="1">
    <source>
        <dbReference type="EMBL" id="CAA9993684.1"/>
    </source>
</evidence>
<gene>
    <name evidence="1" type="ORF">NTEN_LOCUS583</name>
</gene>
<sequence length="62" mass="6520">MRNVRSLATTPSASQPLLKDASLFCAHATSHAERKHSELLGLNCGGSEQIAEAARTRATCPG</sequence>
<accession>A0A6H5FVI6</accession>
<dbReference type="AlphaFoldDB" id="A0A6H5FVI6"/>
<protein>
    <submittedName>
        <fullName evidence="1">Uncharacterized protein</fullName>
    </submittedName>
</protein>